<evidence type="ECO:0000313" key="2">
    <source>
        <dbReference type="Proteomes" id="UP000768567"/>
    </source>
</evidence>
<comment type="caution">
    <text evidence="1">The sequence shown here is derived from an EMBL/GenBank/DDBJ whole genome shotgun (WGS) entry which is preliminary data.</text>
</comment>
<evidence type="ECO:0000313" key="1">
    <source>
        <dbReference type="EMBL" id="MBE5037711.1"/>
    </source>
</evidence>
<name>A0ABR9R3K0_9FIRM</name>
<dbReference type="InterPro" id="IPR037883">
    <property type="entry name" value="Knr4/Smi1-like_sf"/>
</dbReference>
<keyword evidence="2" id="KW-1185">Reference proteome</keyword>
<dbReference type="SUPFAM" id="SSF160631">
    <property type="entry name" value="SMI1/KNR4-like"/>
    <property type="match status" value="1"/>
</dbReference>
<accession>A0ABR9R3K0</accession>
<sequence length="116" mass="13344">MEFSKFVEKAVLYDHRNIFSAYDGNLNGIPDELKEFYQKSNPVDVEVNSVRFFPAEELHELQAEYSYLNAQFVFASCNGDPIFLQDGLVYTAPHGVEKPKWELLSSNIETYLAELL</sequence>
<evidence type="ECO:0008006" key="3">
    <source>
        <dbReference type="Google" id="ProtNLM"/>
    </source>
</evidence>
<organism evidence="1 2">
    <name type="scientific">Gemmiger gallinarum</name>
    <dbReference type="NCBI Taxonomy" id="2779354"/>
    <lineage>
        <taxon>Bacteria</taxon>
        <taxon>Bacillati</taxon>
        <taxon>Bacillota</taxon>
        <taxon>Clostridia</taxon>
        <taxon>Eubacteriales</taxon>
        <taxon>Gemmiger</taxon>
    </lineage>
</organism>
<proteinExistence type="predicted"/>
<gene>
    <name evidence="1" type="ORF">INF35_07930</name>
</gene>
<dbReference type="Proteomes" id="UP000768567">
    <property type="component" value="Unassembled WGS sequence"/>
</dbReference>
<dbReference type="EMBL" id="JADCKC010000002">
    <property type="protein sequence ID" value="MBE5037711.1"/>
    <property type="molecule type" value="Genomic_DNA"/>
</dbReference>
<reference evidence="1 2" key="1">
    <citation type="submission" date="2020-10" db="EMBL/GenBank/DDBJ databases">
        <title>ChiBAC.</title>
        <authorList>
            <person name="Zenner C."/>
            <person name="Hitch T.C.A."/>
            <person name="Clavel T."/>
        </authorList>
    </citation>
    <scope>NUCLEOTIDE SEQUENCE [LARGE SCALE GENOMIC DNA]</scope>
    <source>
        <strain evidence="1 2">DSM 109015</strain>
    </source>
</reference>
<protein>
    <recommendedName>
        <fullName evidence="3">SMI1/KNR4 family protein</fullName>
    </recommendedName>
</protein>
<dbReference type="RefSeq" id="WP_193501257.1">
    <property type="nucleotide sequence ID" value="NZ_JADCKC010000002.1"/>
</dbReference>